<name>B4YK23_9BURK</name>
<protein>
    <recommendedName>
        <fullName evidence="2">PIN domain-containing protein</fullName>
    </recommendedName>
</protein>
<evidence type="ECO:0008006" key="2">
    <source>
        <dbReference type="Google" id="ProtNLM"/>
    </source>
</evidence>
<accession>B4YK23</accession>
<sequence>MAKTVLVDTCYWIGLFDERDPLHNSALKLEPQLRPHTLLLPWPTLYEFVNTRFTKNKKGAALEHFRKYVEGGKAQLVCDLPYRNNSLQIVFDNRRGHYSLTDVILRSLMEDVNVPINALVTSNDNDFHDVRAKRNIELLVI</sequence>
<dbReference type="AlphaFoldDB" id="B4YK23"/>
<geneLocation type="plasmid" evidence="1">
    <name>pBTK445</name>
</geneLocation>
<keyword evidence="1" id="KW-0614">Plasmid</keyword>
<dbReference type="Gene3D" id="3.40.50.1010">
    <property type="entry name" value="5'-nuclease"/>
    <property type="match status" value="1"/>
</dbReference>
<proteinExistence type="predicted"/>
<dbReference type="EMBL" id="EU585932">
    <property type="protein sequence ID" value="ACD43620.1"/>
    <property type="molecule type" value="Genomic_DNA"/>
</dbReference>
<dbReference type="InterPro" id="IPR029060">
    <property type="entry name" value="PIN-like_dom_sf"/>
</dbReference>
<evidence type="ECO:0000313" key="1">
    <source>
        <dbReference type="EMBL" id="ACD43620.1"/>
    </source>
</evidence>
<dbReference type="SUPFAM" id="SSF88723">
    <property type="entry name" value="PIN domain-like"/>
    <property type="match status" value="1"/>
</dbReference>
<reference evidence="1" key="1">
    <citation type="journal article" date="2009" name="Appl. Environ. Microbiol.">
        <title>Conjugative Type 4 secretion system of a novel large plasmid from the chemoautotroph Tetrathiobacter kashmirensis and construction of shuttle vectors for Alcaligenaceae.</title>
        <authorList>
            <person name="Dam B."/>
            <person name="Ghosh W."/>
            <person name="Das Gupta S.K."/>
        </authorList>
    </citation>
    <scope>NUCLEOTIDE SEQUENCE</scope>
    <source>
        <strain evidence="1">WGT</strain>
        <plasmid evidence="1">pBTK445</plasmid>
    </source>
</reference>
<organism evidence="1">
    <name type="scientific">Advenella mimigardefordensis</name>
    <dbReference type="NCBI Taxonomy" id="302406"/>
    <lineage>
        <taxon>Bacteria</taxon>
        <taxon>Pseudomonadati</taxon>
        <taxon>Pseudomonadota</taxon>
        <taxon>Betaproteobacteria</taxon>
        <taxon>Burkholderiales</taxon>
        <taxon>Alcaligenaceae</taxon>
    </lineage>
</organism>